<evidence type="ECO:0000256" key="3">
    <source>
        <dbReference type="ARBA" id="ARBA00022840"/>
    </source>
</evidence>
<name>A0ABU5NAD1_9RICK</name>
<keyword evidence="6" id="KW-0378">Hydrolase</keyword>
<evidence type="ECO:0000313" key="8">
    <source>
        <dbReference type="Proteomes" id="UP001291687"/>
    </source>
</evidence>
<evidence type="ECO:0000256" key="5">
    <source>
        <dbReference type="ARBA" id="ARBA00023014"/>
    </source>
</evidence>
<keyword evidence="8" id="KW-1185">Reference proteome</keyword>
<comment type="function">
    <text evidence="6">Binds and transfers iron-sulfur (Fe-S) clusters to target apoproteins. Can hydrolyze ATP.</text>
</comment>
<organism evidence="7 8">
    <name type="scientific">Candidatus Megaera venefica</name>
    <dbReference type="NCBI Taxonomy" id="2055910"/>
    <lineage>
        <taxon>Bacteria</taxon>
        <taxon>Pseudomonadati</taxon>
        <taxon>Pseudomonadota</taxon>
        <taxon>Alphaproteobacteria</taxon>
        <taxon>Rickettsiales</taxon>
        <taxon>Rickettsiaceae</taxon>
        <taxon>Candidatus Megaera</taxon>
    </lineage>
</organism>
<feature type="binding site" evidence="6">
    <location>
        <begin position="106"/>
        <end position="113"/>
    </location>
    <ligand>
        <name>ATP</name>
        <dbReference type="ChEBI" id="CHEBI:30616"/>
    </ligand>
</feature>
<comment type="caution">
    <text evidence="7">The sequence shown here is derived from an EMBL/GenBank/DDBJ whole genome shotgun (WGS) entry which is preliminary data.</text>
</comment>
<dbReference type="SUPFAM" id="SSF52540">
    <property type="entry name" value="P-loop containing nucleoside triphosphate hydrolases"/>
    <property type="match status" value="1"/>
</dbReference>
<dbReference type="InterPro" id="IPR033756">
    <property type="entry name" value="YlxH/NBP35"/>
</dbReference>
<evidence type="ECO:0000256" key="1">
    <source>
        <dbReference type="ARBA" id="ARBA00022723"/>
    </source>
</evidence>
<sequence length="331" mass="35715">MTITKSNRINEIRANLLLSDGTTVQSRSSDIIVNGSNVGFSLDISGIELAEAESIRAQIIKAIQETTDFEKISVVLTSTRKNQSASNEKAKIQIEGVGKVLLVASGKGGVGKSMIASLLAHKLKADGKKVGIVDADIYGPSIPHLFSLKGKPELDDNKMVPLENYGIVVNSIGFLTEPSASISWRGPMVSKAIYQLLSLTNWGKLDYLIIDSPPGTGDIHLSILQNYIIDQVIMVTTPQKISEIDVSRAVSLYKKFNVPILGVIENMSYYVIPKTGESISIFTGDGGNKIASDHNLDLLTKLPIDPRISIACDAGADLSQFSYLLDTIKLP</sequence>
<keyword evidence="2 6" id="KW-0547">Nucleotide-binding</keyword>
<dbReference type="InterPro" id="IPR027417">
    <property type="entry name" value="P-loop_NTPase"/>
</dbReference>
<evidence type="ECO:0000256" key="6">
    <source>
        <dbReference type="HAMAP-Rule" id="MF_02040"/>
    </source>
</evidence>
<protein>
    <recommendedName>
        <fullName evidence="6">Iron-sulfur cluster carrier protein</fullName>
    </recommendedName>
</protein>
<dbReference type="InterPro" id="IPR019591">
    <property type="entry name" value="Mrp/NBP35_ATP-bd"/>
</dbReference>
<dbReference type="InterPro" id="IPR044304">
    <property type="entry name" value="NUBPL-like"/>
</dbReference>
<keyword evidence="4 6" id="KW-0408">Iron</keyword>
<dbReference type="RefSeq" id="WP_322776022.1">
    <property type="nucleotide sequence ID" value="NZ_JARJFB010000002.1"/>
</dbReference>
<dbReference type="HAMAP" id="MF_02040">
    <property type="entry name" value="Mrp_NBP35"/>
    <property type="match status" value="1"/>
</dbReference>
<keyword evidence="1 6" id="KW-0479">Metal-binding</keyword>
<comment type="similarity">
    <text evidence="6">Belongs to the Mrp/NBP35 ATP-binding proteins family.</text>
</comment>
<dbReference type="InterPro" id="IPR000808">
    <property type="entry name" value="Mrp-like_CS"/>
</dbReference>
<proteinExistence type="inferred from homology"/>
<evidence type="ECO:0000256" key="2">
    <source>
        <dbReference type="ARBA" id="ARBA00022741"/>
    </source>
</evidence>
<gene>
    <name evidence="7" type="ORF">Megvenef_00067</name>
</gene>
<dbReference type="CDD" id="cd02037">
    <property type="entry name" value="Mrp_NBP35"/>
    <property type="match status" value="1"/>
</dbReference>
<evidence type="ECO:0000313" key="7">
    <source>
        <dbReference type="EMBL" id="MEA0970118.1"/>
    </source>
</evidence>
<dbReference type="PROSITE" id="PS01215">
    <property type="entry name" value="MRP"/>
    <property type="match status" value="1"/>
</dbReference>
<keyword evidence="3 6" id="KW-0067">ATP-binding</keyword>
<dbReference type="Gene3D" id="3.40.50.300">
    <property type="entry name" value="P-loop containing nucleotide triphosphate hydrolases"/>
    <property type="match status" value="1"/>
</dbReference>
<keyword evidence="5 6" id="KW-0411">Iron-sulfur</keyword>
<comment type="subunit">
    <text evidence="6">Homodimer.</text>
</comment>
<reference evidence="7 8" key="1">
    <citation type="submission" date="2023-03" db="EMBL/GenBank/DDBJ databases">
        <title>Host association and intracellularity evolved multiple times independently in the Rickettsiales.</title>
        <authorList>
            <person name="Castelli M."/>
            <person name="Nardi T."/>
            <person name="Gammuto L."/>
            <person name="Bellinzona G."/>
            <person name="Sabaneyeva E."/>
            <person name="Potekhin A."/>
            <person name="Serra V."/>
            <person name="Petroni G."/>
            <person name="Sassera D."/>
        </authorList>
    </citation>
    <scope>NUCLEOTIDE SEQUENCE [LARGE SCALE GENOMIC DNA]</scope>
    <source>
        <strain evidence="7 8">Sr 2-6</strain>
    </source>
</reference>
<dbReference type="Proteomes" id="UP001291687">
    <property type="component" value="Unassembled WGS sequence"/>
</dbReference>
<evidence type="ECO:0000256" key="4">
    <source>
        <dbReference type="ARBA" id="ARBA00023004"/>
    </source>
</evidence>
<dbReference type="PANTHER" id="PTHR42961:SF2">
    <property type="entry name" value="IRON-SULFUR PROTEIN NUBPL"/>
    <property type="match status" value="1"/>
</dbReference>
<dbReference type="Pfam" id="PF10609">
    <property type="entry name" value="ParA"/>
    <property type="match status" value="1"/>
</dbReference>
<accession>A0ABU5NAD1</accession>
<dbReference type="PANTHER" id="PTHR42961">
    <property type="entry name" value="IRON-SULFUR PROTEIN NUBPL"/>
    <property type="match status" value="1"/>
</dbReference>
<dbReference type="EMBL" id="JARJFB010000002">
    <property type="protein sequence ID" value="MEA0970118.1"/>
    <property type="molecule type" value="Genomic_DNA"/>
</dbReference>